<evidence type="ECO:0000313" key="2">
    <source>
        <dbReference type="EMBL" id="MBG0567904.1"/>
    </source>
</evidence>
<evidence type="ECO:0000313" key="3">
    <source>
        <dbReference type="Proteomes" id="UP000598146"/>
    </source>
</evidence>
<comment type="caution">
    <text evidence="2">The sequence shown here is derived from an EMBL/GenBank/DDBJ whole genome shotgun (WGS) entry which is preliminary data.</text>
</comment>
<dbReference type="InterPro" id="IPR001387">
    <property type="entry name" value="Cro/C1-type_HTH"/>
</dbReference>
<dbReference type="SMART" id="SM00530">
    <property type="entry name" value="HTH_XRE"/>
    <property type="match status" value="1"/>
</dbReference>
<name>A0A931CFX5_9ACTN</name>
<dbReference type="CDD" id="cd00093">
    <property type="entry name" value="HTH_XRE"/>
    <property type="match status" value="1"/>
</dbReference>
<dbReference type="SUPFAM" id="SSF47413">
    <property type="entry name" value="lambda repressor-like DNA-binding domains"/>
    <property type="match status" value="1"/>
</dbReference>
<dbReference type="InterPro" id="IPR043917">
    <property type="entry name" value="DUF5753"/>
</dbReference>
<organism evidence="2 3">
    <name type="scientific">Actinoplanes aureus</name>
    <dbReference type="NCBI Taxonomy" id="2792083"/>
    <lineage>
        <taxon>Bacteria</taxon>
        <taxon>Bacillati</taxon>
        <taxon>Actinomycetota</taxon>
        <taxon>Actinomycetes</taxon>
        <taxon>Micromonosporales</taxon>
        <taxon>Micromonosporaceae</taxon>
        <taxon>Actinoplanes</taxon>
    </lineage>
</organism>
<dbReference type="Gene3D" id="1.10.260.40">
    <property type="entry name" value="lambda repressor-like DNA-binding domains"/>
    <property type="match status" value="1"/>
</dbReference>
<reference evidence="2" key="1">
    <citation type="submission" date="2020-11" db="EMBL/GenBank/DDBJ databases">
        <title>Isolation and identification of active actinomycetes.</title>
        <authorList>
            <person name="Sun X."/>
        </authorList>
    </citation>
    <scope>NUCLEOTIDE SEQUENCE</scope>
    <source>
        <strain evidence="2">NEAU-A11</strain>
    </source>
</reference>
<dbReference type="PROSITE" id="PS50943">
    <property type="entry name" value="HTH_CROC1"/>
    <property type="match status" value="1"/>
</dbReference>
<accession>A0A931CFX5</accession>
<evidence type="ECO:0000259" key="1">
    <source>
        <dbReference type="PROSITE" id="PS50943"/>
    </source>
</evidence>
<dbReference type="EMBL" id="JADQTO010000032">
    <property type="protein sequence ID" value="MBG0567904.1"/>
    <property type="molecule type" value="Genomic_DNA"/>
</dbReference>
<feature type="domain" description="HTH cro/C1-type" evidence="1">
    <location>
        <begin position="18"/>
        <end position="71"/>
    </location>
</feature>
<proteinExistence type="predicted"/>
<dbReference type="GO" id="GO:0003677">
    <property type="term" value="F:DNA binding"/>
    <property type="evidence" value="ECO:0007669"/>
    <property type="project" value="InterPro"/>
</dbReference>
<dbReference type="RefSeq" id="WP_196419682.1">
    <property type="nucleotide sequence ID" value="NZ_JADQTO010000032.1"/>
</dbReference>
<keyword evidence="3" id="KW-1185">Reference proteome</keyword>
<dbReference type="InterPro" id="IPR010982">
    <property type="entry name" value="Lambda_DNA-bd_dom_sf"/>
</dbReference>
<gene>
    <name evidence="2" type="ORF">I4J89_41340</name>
</gene>
<dbReference type="Pfam" id="PF13560">
    <property type="entry name" value="HTH_31"/>
    <property type="match status" value="1"/>
</dbReference>
<protein>
    <submittedName>
        <fullName evidence="2">Helix-turn-helix domain-containing protein</fullName>
    </submittedName>
</protein>
<dbReference type="Pfam" id="PF19054">
    <property type="entry name" value="DUF5753"/>
    <property type="match status" value="1"/>
</dbReference>
<sequence>MSTNPGPIVSRRQLGAALRQLRLDARKTIKDAAEDLQVHPAKISRLETAQRNISVPDVLALLNLYGVTDKSTRERLMKLARENKQPAWWDKFTLGPALEKFIGLEGSANKISDFQLLIPGLLQIRRYTTAVLDAFPSRPDLPLAREDAIELRAMRREKLSPETVLDVIIDETAVRRIVGGREVMRDQLEHLIRVSSSPDGVSLRLIPFASGAHAGAMSGFTVLQFDSDSDGSSSGLTDVVYIEAISGGIYLERPEDVSEYLSAFSSLRERALTAAKTIKFLQAIAEDLRP</sequence>
<dbReference type="AlphaFoldDB" id="A0A931CFX5"/>
<dbReference type="Proteomes" id="UP000598146">
    <property type="component" value="Unassembled WGS sequence"/>
</dbReference>